<dbReference type="GO" id="GO:0005664">
    <property type="term" value="C:nuclear origin of replication recognition complex"/>
    <property type="evidence" value="ECO:0007669"/>
    <property type="project" value="TreeGrafter"/>
</dbReference>
<evidence type="ECO:0000256" key="4">
    <source>
        <dbReference type="RuleBase" id="RU365058"/>
    </source>
</evidence>
<feature type="region of interest" description="Disordered" evidence="5">
    <location>
        <begin position="1"/>
        <end position="129"/>
    </location>
</feature>
<reference evidence="7" key="2">
    <citation type="journal article" date="2024" name="Plant">
        <title>Genomic evolution and insights into agronomic trait innovations of Sesamum species.</title>
        <authorList>
            <person name="Miao H."/>
            <person name="Wang L."/>
            <person name="Qu L."/>
            <person name="Liu H."/>
            <person name="Sun Y."/>
            <person name="Le M."/>
            <person name="Wang Q."/>
            <person name="Wei S."/>
            <person name="Zheng Y."/>
            <person name="Lin W."/>
            <person name="Duan Y."/>
            <person name="Cao H."/>
            <person name="Xiong S."/>
            <person name="Wang X."/>
            <person name="Wei L."/>
            <person name="Li C."/>
            <person name="Ma Q."/>
            <person name="Ju M."/>
            <person name="Zhao R."/>
            <person name="Li G."/>
            <person name="Mu C."/>
            <person name="Tian Q."/>
            <person name="Mei H."/>
            <person name="Zhang T."/>
            <person name="Gao T."/>
            <person name="Zhang H."/>
        </authorList>
    </citation>
    <scope>NUCLEOTIDE SEQUENCE</scope>
    <source>
        <strain evidence="7">KEN1</strain>
    </source>
</reference>
<feature type="compositionally biased region" description="Polar residues" evidence="5">
    <location>
        <begin position="35"/>
        <end position="55"/>
    </location>
</feature>
<dbReference type="GO" id="GO:0003688">
    <property type="term" value="F:DNA replication origin binding"/>
    <property type="evidence" value="ECO:0007669"/>
    <property type="project" value="TreeGrafter"/>
</dbReference>
<evidence type="ECO:0000256" key="1">
    <source>
        <dbReference type="ARBA" id="ARBA00004123"/>
    </source>
</evidence>
<dbReference type="PROSITE" id="PS51038">
    <property type="entry name" value="BAH"/>
    <property type="match status" value="1"/>
</dbReference>
<feature type="compositionally biased region" description="Polar residues" evidence="5">
    <location>
        <begin position="83"/>
        <end position="100"/>
    </location>
</feature>
<dbReference type="InterPro" id="IPR041083">
    <property type="entry name" value="AAA_lid_10"/>
</dbReference>
<proteinExistence type="inferred from homology"/>
<keyword evidence="4" id="KW-0235">DNA replication</keyword>
<accession>A0AAW2Y0I2</accession>
<comment type="subcellular location">
    <subcellularLocation>
        <location evidence="1 4">Nucleus</location>
    </subcellularLocation>
</comment>
<protein>
    <recommendedName>
        <fullName evidence="4">Origin recognition complex subunit 1</fullName>
    </recommendedName>
</protein>
<dbReference type="Gene3D" id="1.10.8.60">
    <property type="match status" value="1"/>
</dbReference>
<organism evidence="7">
    <name type="scientific">Sesamum latifolium</name>
    <dbReference type="NCBI Taxonomy" id="2727402"/>
    <lineage>
        <taxon>Eukaryota</taxon>
        <taxon>Viridiplantae</taxon>
        <taxon>Streptophyta</taxon>
        <taxon>Embryophyta</taxon>
        <taxon>Tracheophyta</taxon>
        <taxon>Spermatophyta</taxon>
        <taxon>Magnoliopsida</taxon>
        <taxon>eudicotyledons</taxon>
        <taxon>Gunneridae</taxon>
        <taxon>Pentapetalae</taxon>
        <taxon>asterids</taxon>
        <taxon>lamiids</taxon>
        <taxon>Lamiales</taxon>
        <taxon>Pedaliaceae</taxon>
        <taxon>Sesamum</taxon>
    </lineage>
</organism>
<feature type="domain" description="BAH" evidence="6">
    <location>
        <begin position="182"/>
        <end position="298"/>
    </location>
</feature>
<feature type="compositionally biased region" description="Basic residues" evidence="5">
    <location>
        <begin position="7"/>
        <end position="22"/>
    </location>
</feature>
<dbReference type="FunFam" id="2.30.30.490:FF:000020">
    <property type="entry name" value="Origin recognition complex subunit 1"/>
    <property type="match status" value="1"/>
</dbReference>
<dbReference type="CDD" id="cd00009">
    <property type="entry name" value="AAA"/>
    <property type="match status" value="1"/>
</dbReference>
<dbReference type="GO" id="GO:0005524">
    <property type="term" value="F:ATP binding"/>
    <property type="evidence" value="ECO:0007669"/>
    <property type="project" value="UniProtKB-KW"/>
</dbReference>
<dbReference type="AlphaFoldDB" id="A0AAW2Y0I2"/>
<feature type="compositionally biased region" description="Basic and acidic residues" evidence="5">
    <location>
        <begin position="116"/>
        <end position="128"/>
    </location>
</feature>
<dbReference type="GO" id="GO:0006270">
    <property type="term" value="P:DNA replication initiation"/>
    <property type="evidence" value="ECO:0007669"/>
    <property type="project" value="TreeGrafter"/>
</dbReference>
<evidence type="ECO:0000256" key="2">
    <source>
        <dbReference type="ARBA" id="ARBA00023125"/>
    </source>
</evidence>
<evidence type="ECO:0000259" key="6">
    <source>
        <dbReference type="PROSITE" id="PS51038"/>
    </source>
</evidence>
<dbReference type="SMART" id="SM00439">
    <property type="entry name" value="BAH"/>
    <property type="match status" value="1"/>
</dbReference>
<keyword evidence="4" id="KW-0547">Nucleotide-binding</keyword>
<keyword evidence="4" id="KW-0067">ATP-binding</keyword>
<sequence>MVETPKMKKSKQSSNRTPKKKQPISSPDPVIEPLTPQTSTPTTNLRRSLRLTSASPKPGPAPSCLKNSPHSGRKTLKSCKNAALQSPTTISITPASPQPTESRKKRKSQDKQAASVEKRRVLRSDKCRSASNKGKKRVYYKKVIYDGGEFSAGDDVYVKRREDGSSDDEDPEEIWKNTGISGATKGKKRARTAREKLLSSDLWAVRIESLWKEVDGSYWCRARWYIIPEETAVGRQPHNLRRELYRTNDFADIEMESIIRHCYVMSPKEFSKAVNDGDDVFLCEYEYDIQWHSFKRIAEIDKNEDDGEGADTDDDWNSCDESDSVSEEDIEYDDESKINLLSRMSPAHPVAANSRKGRIFGLQRIGARKIPEHVRCHKQTDLEKAKATLLLATLPKSLPCRDKEMDEITTFIKGAICDEQCLGRCLYIHGVPGTGKTMSVLAVMRNLKSEVDAGSIRPYCFVEINGLKLASPENIYSVLYNILDWPNKPNSKLIVIGIANTMDLPEKLLPRISSRMGIQRLCFGPYNYQQLQEIILSRLKGIDAFEKLAIEFASRKVAAVSGDARRALEICRRAAELADYRAKKSPLSSTDASGRPFYNDFVSCFITFCDFIFSWKIMVGMADVESAIKEMFQAPHIQVIRSSSKLSKIFLAAMVHELYKTGMAETTFEKLAMTVSCFCSSNGEMVPGYDTLLKVG</sequence>
<comment type="caution">
    <text evidence="7">The sequence shown here is derived from an EMBL/GenBank/DDBJ whole genome shotgun (WGS) entry which is preliminary data.</text>
</comment>
<dbReference type="InterPro" id="IPR043151">
    <property type="entry name" value="BAH_sf"/>
</dbReference>
<dbReference type="PANTHER" id="PTHR10763:SF23">
    <property type="entry name" value="ORIGIN RECOGNITION COMPLEX SUBUNIT 1"/>
    <property type="match status" value="1"/>
</dbReference>
<dbReference type="EMBL" id="JACGWN010000002">
    <property type="protein sequence ID" value="KAL0459226.1"/>
    <property type="molecule type" value="Genomic_DNA"/>
</dbReference>
<dbReference type="GO" id="GO:0033314">
    <property type="term" value="P:mitotic DNA replication checkpoint signaling"/>
    <property type="evidence" value="ECO:0007669"/>
    <property type="project" value="TreeGrafter"/>
</dbReference>
<name>A0AAW2Y0I2_9LAMI</name>
<dbReference type="Pfam" id="PF17872">
    <property type="entry name" value="AAA_lid_10"/>
    <property type="match status" value="1"/>
</dbReference>
<comment type="subunit">
    <text evidence="4">Component of the origin recognition complex (ORC) composed of at least ORC1, ORC2, ORC3, ORC4, ORC5 and ORC6. ORC is regulated in a cell-cycle and development dependent manner. It is sequentially assembled at the exit from anaphase of mitosis and disassembled as cells enter S phase. Binds unmodified and methylated histone H3.</text>
</comment>
<dbReference type="InterPro" id="IPR050311">
    <property type="entry name" value="ORC1/CDC6"/>
</dbReference>
<dbReference type="Gene3D" id="3.40.50.300">
    <property type="entry name" value="P-loop containing nucleotide triphosphate hydrolases"/>
    <property type="match status" value="2"/>
</dbReference>
<dbReference type="PANTHER" id="PTHR10763">
    <property type="entry name" value="CELL DIVISION CONTROL PROTEIN 6-RELATED"/>
    <property type="match status" value="1"/>
</dbReference>
<comment type="similarity">
    <text evidence="4">Belongs to the ORC1 family.</text>
</comment>
<keyword evidence="3 4" id="KW-0539">Nucleus</keyword>
<comment type="function">
    <text evidence="4">Component of the origin recognition complex (ORC) that binds origins of replication. DNA-binding is ATP-dependent, however specific DNA sequences that define origins of replication have not been identified so far. ORC is required to assemble the pre-replication complex necessary to initiate DNA replication.</text>
</comment>
<dbReference type="InterPro" id="IPR027417">
    <property type="entry name" value="P-loop_NTPase"/>
</dbReference>
<gene>
    <name evidence="7" type="ORF">Slati_0549800</name>
</gene>
<feature type="region of interest" description="Disordered" evidence="5">
    <location>
        <begin position="161"/>
        <end position="187"/>
    </location>
</feature>
<dbReference type="InterPro" id="IPR001025">
    <property type="entry name" value="BAH_dom"/>
</dbReference>
<evidence type="ECO:0000256" key="5">
    <source>
        <dbReference type="SAM" id="MobiDB-lite"/>
    </source>
</evidence>
<dbReference type="GO" id="GO:0003682">
    <property type="term" value="F:chromatin binding"/>
    <property type="evidence" value="ECO:0007669"/>
    <property type="project" value="InterPro"/>
</dbReference>
<evidence type="ECO:0000313" key="7">
    <source>
        <dbReference type="EMBL" id="KAL0459226.1"/>
    </source>
</evidence>
<evidence type="ECO:0000256" key="3">
    <source>
        <dbReference type="ARBA" id="ARBA00023242"/>
    </source>
</evidence>
<keyword evidence="2 4" id="KW-0238">DNA-binding</keyword>
<dbReference type="FunFam" id="1.10.8.60:FF:000082">
    <property type="entry name" value="Origin recognition complex subunit 1"/>
    <property type="match status" value="1"/>
</dbReference>
<dbReference type="Pfam" id="PF01426">
    <property type="entry name" value="BAH"/>
    <property type="match status" value="1"/>
</dbReference>
<dbReference type="Gene3D" id="2.30.30.490">
    <property type="match status" value="1"/>
</dbReference>
<dbReference type="SUPFAM" id="SSF52540">
    <property type="entry name" value="P-loop containing nucleoside triphosphate hydrolases"/>
    <property type="match status" value="1"/>
</dbReference>
<reference evidence="7" key="1">
    <citation type="submission" date="2020-06" db="EMBL/GenBank/DDBJ databases">
        <authorList>
            <person name="Li T."/>
            <person name="Hu X."/>
            <person name="Zhang T."/>
            <person name="Song X."/>
            <person name="Zhang H."/>
            <person name="Dai N."/>
            <person name="Sheng W."/>
            <person name="Hou X."/>
            <person name="Wei L."/>
        </authorList>
    </citation>
    <scope>NUCLEOTIDE SEQUENCE</scope>
    <source>
        <strain evidence="7">KEN1</strain>
        <tissue evidence="7">Leaf</tissue>
    </source>
</reference>
<feature type="region of interest" description="Disordered" evidence="5">
    <location>
        <begin position="302"/>
        <end position="333"/>
    </location>
</feature>